<dbReference type="InterPro" id="IPR024185">
    <property type="entry name" value="FTHF_cligase-like_sf"/>
</dbReference>
<evidence type="ECO:0000313" key="3">
    <source>
        <dbReference type="Proteomes" id="UP000661435"/>
    </source>
</evidence>
<keyword evidence="3" id="KW-1185">Reference proteome</keyword>
<dbReference type="Proteomes" id="UP000661435">
    <property type="component" value="Unassembled WGS sequence"/>
</dbReference>
<gene>
    <name evidence="2" type="ORF">H8S57_03650</name>
</gene>
<dbReference type="PANTHER" id="PTHR36179">
    <property type="entry name" value="LUD_DOM DOMAIN-CONTAINING PROTEIN"/>
    <property type="match status" value="1"/>
</dbReference>
<dbReference type="Pfam" id="PF02589">
    <property type="entry name" value="LUD_dom"/>
    <property type="match status" value="1"/>
</dbReference>
<organism evidence="2 3">
    <name type="scientific">Lawsonibacter hominis</name>
    <dbReference type="NCBI Taxonomy" id="2763053"/>
    <lineage>
        <taxon>Bacteria</taxon>
        <taxon>Bacillati</taxon>
        <taxon>Bacillota</taxon>
        <taxon>Clostridia</taxon>
        <taxon>Eubacteriales</taxon>
        <taxon>Oscillospiraceae</taxon>
        <taxon>Lawsonibacter</taxon>
    </lineage>
</organism>
<comment type="caution">
    <text evidence="2">The sequence shown here is derived from an EMBL/GenBank/DDBJ whole genome shotgun (WGS) entry which is preliminary data.</text>
</comment>
<dbReference type="Gene3D" id="3.40.50.10420">
    <property type="entry name" value="NagB/RpiA/CoA transferase-like"/>
    <property type="match status" value="1"/>
</dbReference>
<protein>
    <submittedName>
        <fullName evidence="2">Lactate utilization protein</fullName>
    </submittedName>
</protein>
<sequence>MPDYETLRANLERRGFDVTYFETAAQAADYLDRKLDGKTVGHGGALTLTEMGLPERLSSHAAVFSHWSGGTFQQAAAAPIYLTSVNALAETGELVNIDGTGNRVASTLFGHEEVYFIVGANKIAPDYDSALWRARNIASPKNAQRLHKKTPCAARGERCYDCSSPERICRALVVLWEKPGGIGRAEVVLVNEALGF</sequence>
<dbReference type="EMBL" id="JACOPP010000003">
    <property type="protein sequence ID" value="MBC5732823.1"/>
    <property type="molecule type" value="Genomic_DNA"/>
</dbReference>
<proteinExistence type="predicted"/>
<evidence type="ECO:0000313" key="2">
    <source>
        <dbReference type="EMBL" id="MBC5732823.1"/>
    </source>
</evidence>
<dbReference type="RefSeq" id="WP_186906721.1">
    <property type="nucleotide sequence ID" value="NZ_JACOPP010000003.1"/>
</dbReference>
<dbReference type="PANTHER" id="PTHR36179:SF2">
    <property type="entry name" value="LUD DOMAIN-CONTAINING PROTEIN"/>
    <property type="match status" value="1"/>
</dbReference>
<accession>A0A8J6J2X1</accession>
<dbReference type="SUPFAM" id="SSF100950">
    <property type="entry name" value="NagB/RpiA/CoA transferase-like"/>
    <property type="match status" value="1"/>
</dbReference>
<dbReference type="InterPro" id="IPR037171">
    <property type="entry name" value="NagB/RpiA_transferase-like"/>
</dbReference>
<evidence type="ECO:0000259" key="1">
    <source>
        <dbReference type="Pfam" id="PF02589"/>
    </source>
</evidence>
<dbReference type="AlphaFoldDB" id="A0A8J6J2X1"/>
<feature type="domain" description="LUD" evidence="1">
    <location>
        <begin position="5"/>
        <end position="190"/>
    </location>
</feature>
<dbReference type="InterPro" id="IPR003741">
    <property type="entry name" value="LUD_dom"/>
</dbReference>
<name>A0A8J6J2X1_9FIRM</name>
<reference evidence="2" key="1">
    <citation type="submission" date="2020-08" db="EMBL/GenBank/DDBJ databases">
        <title>Genome public.</title>
        <authorList>
            <person name="Liu C."/>
            <person name="Sun Q."/>
        </authorList>
    </citation>
    <scope>NUCLEOTIDE SEQUENCE</scope>
    <source>
        <strain evidence="2">NSJ-51</strain>
    </source>
</reference>